<evidence type="ECO:0000256" key="1">
    <source>
        <dbReference type="SAM" id="MobiDB-lite"/>
    </source>
</evidence>
<keyword evidence="3" id="KW-1185">Reference proteome</keyword>
<protein>
    <submittedName>
        <fullName evidence="2">Uncharacterized protein</fullName>
    </submittedName>
</protein>
<gene>
    <name evidence="2" type="ORF">E2C01_064504</name>
</gene>
<name>A0A5B7HGB4_PORTR</name>
<dbReference type="Proteomes" id="UP000324222">
    <property type="component" value="Unassembled WGS sequence"/>
</dbReference>
<sequence>MPLPPAPPPSHRPRASLRRASPLKGSMAWLPTLTNTPRSLSRLHLPASDLDLTRILQLTTQ</sequence>
<dbReference type="AlphaFoldDB" id="A0A5B7HGB4"/>
<evidence type="ECO:0000313" key="2">
    <source>
        <dbReference type="EMBL" id="MPC70262.1"/>
    </source>
</evidence>
<feature type="region of interest" description="Disordered" evidence="1">
    <location>
        <begin position="1"/>
        <end position="23"/>
    </location>
</feature>
<organism evidence="2 3">
    <name type="scientific">Portunus trituberculatus</name>
    <name type="common">Swimming crab</name>
    <name type="synonym">Neptunus trituberculatus</name>
    <dbReference type="NCBI Taxonomy" id="210409"/>
    <lineage>
        <taxon>Eukaryota</taxon>
        <taxon>Metazoa</taxon>
        <taxon>Ecdysozoa</taxon>
        <taxon>Arthropoda</taxon>
        <taxon>Crustacea</taxon>
        <taxon>Multicrustacea</taxon>
        <taxon>Malacostraca</taxon>
        <taxon>Eumalacostraca</taxon>
        <taxon>Eucarida</taxon>
        <taxon>Decapoda</taxon>
        <taxon>Pleocyemata</taxon>
        <taxon>Brachyura</taxon>
        <taxon>Eubrachyura</taxon>
        <taxon>Portunoidea</taxon>
        <taxon>Portunidae</taxon>
        <taxon>Portuninae</taxon>
        <taxon>Portunus</taxon>
    </lineage>
</organism>
<evidence type="ECO:0000313" key="3">
    <source>
        <dbReference type="Proteomes" id="UP000324222"/>
    </source>
</evidence>
<proteinExistence type="predicted"/>
<dbReference type="EMBL" id="VSRR010030834">
    <property type="protein sequence ID" value="MPC70262.1"/>
    <property type="molecule type" value="Genomic_DNA"/>
</dbReference>
<feature type="compositionally biased region" description="Pro residues" evidence="1">
    <location>
        <begin position="1"/>
        <end position="10"/>
    </location>
</feature>
<reference evidence="2 3" key="1">
    <citation type="submission" date="2019-05" db="EMBL/GenBank/DDBJ databases">
        <title>Another draft genome of Portunus trituberculatus and its Hox gene families provides insights of decapod evolution.</title>
        <authorList>
            <person name="Jeong J.-H."/>
            <person name="Song I."/>
            <person name="Kim S."/>
            <person name="Choi T."/>
            <person name="Kim D."/>
            <person name="Ryu S."/>
            <person name="Kim W."/>
        </authorList>
    </citation>
    <scope>NUCLEOTIDE SEQUENCE [LARGE SCALE GENOMIC DNA]</scope>
    <source>
        <tissue evidence="2">Muscle</tissue>
    </source>
</reference>
<accession>A0A5B7HGB4</accession>
<comment type="caution">
    <text evidence="2">The sequence shown here is derived from an EMBL/GenBank/DDBJ whole genome shotgun (WGS) entry which is preliminary data.</text>
</comment>